<dbReference type="InterPro" id="IPR002822">
    <property type="entry name" value="Ni_insertion"/>
</dbReference>
<dbReference type="Pfam" id="PF01969">
    <property type="entry name" value="Ni_insertion"/>
    <property type="match status" value="1"/>
</dbReference>
<dbReference type="Gene3D" id="3.10.20.300">
    <property type="entry name" value="mk0293 like domain"/>
    <property type="match status" value="1"/>
</dbReference>
<dbReference type="AlphaFoldDB" id="A0A8A3S527"/>
<dbReference type="NCBIfam" id="TIGR00299">
    <property type="entry name" value="nickel pincer cofactor biosynthesis protein LarC"/>
    <property type="match status" value="1"/>
</dbReference>
<organism evidence="2 3">
    <name type="scientific">Methanofollis aquaemaris</name>
    <dbReference type="NCBI Taxonomy" id="126734"/>
    <lineage>
        <taxon>Archaea</taxon>
        <taxon>Methanobacteriati</taxon>
        <taxon>Methanobacteriota</taxon>
        <taxon>Stenosarchaea group</taxon>
        <taxon>Methanomicrobia</taxon>
        <taxon>Methanomicrobiales</taxon>
        <taxon>Methanomicrobiaceae</taxon>
        <taxon>Methanofollis</taxon>
    </lineage>
</organism>
<dbReference type="EMBL" id="CP036172">
    <property type="protein sequence ID" value="QSZ67033.1"/>
    <property type="molecule type" value="Genomic_DNA"/>
</dbReference>
<reference evidence="2" key="2">
    <citation type="submission" date="2019-02" db="EMBL/GenBank/DDBJ databases">
        <authorList>
            <person name="Chen S.-C."/>
            <person name="Chien H.-H."/>
            <person name="Lai M.-C."/>
        </authorList>
    </citation>
    <scope>NUCLEOTIDE SEQUENCE</scope>
    <source>
        <strain evidence="2">N2F9704</strain>
    </source>
</reference>
<dbReference type="Gene3D" id="3.30.70.1380">
    <property type="entry name" value="Transcriptional regulatory protein pf0864 domain like"/>
    <property type="match status" value="1"/>
</dbReference>
<dbReference type="RefSeq" id="WP_265582405.1">
    <property type="nucleotide sequence ID" value="NZ_CP036172.1"/>
</dbReference>
<protein>
    <submittedName>
        <fullName evidence="2">Nickel pincer cofactor biosynthesis protein LarC</fullName>
    </submittedName>
</protein>
<evidence type="ECO:0000313" key="2">
    <source>
        <dbReference type="EMBL" id="QSZ67033.1"/>
    </source>
</evidence>
<accession>A0A8A3S527</accession>
<reference evidence="2" key="1">
    <citation type="journal article" date="2001" name="Int. J. Syst. Evol. Microbiol.">
        <title>Methanofollis aquaemaris sp. nov., a methanogen isolated from an aquaculture fish pond.</title>
        <authorList>
            <person name="Lai M.C."/>
            <person name="Chen S.C."/>
        </authorList>
    </citation>
    <scope>NUCLEOTIDE SEQUENCE</scope>
    <source>
        <strain evidence="2">N2F9704</strain>
    </source>
</reference>
<dbReference type="KEGG" id="maqe:RJ40_05750"/>
<dbReference type="Proteomes" id="UP001042704">
    <property type="component" value="Chromosome"/>
</dbReference>
<dbReference type="GeneID" id="76423845"/>
<evidence type="ECO:0000313" key="3">
    <source>
        <dbReference type="Proteomes" id="UP001042704"/>
    </source>
</evidence>
<proteinExistence type="predicted"/>
<gene>
    <name evidence="2" type="primary">larC</name>
    <name evidence="2" type="ORF">RJ40_05750</name>
</gene>
<dbReference type="PANTHER" id="PTHR36566:SF1">
    <property type="entry name" value="PYRIDINIUM-3,5-BISTHIOCARBOXYLIC ACID MONONUCLEOTIDE NICKEL INSERTION PROTEIN"/>
    <property type="match status" value="1"/>
</dbReference>
<keyword evidence="1" id="KW-0533">Nickel</keyword>
<sequence>MKTLLIDPRVGGIAGDMLVAALVDLTGSTQPLFTLAEAIVTLRGCSTFDVGITETENGIRAKKLSIEIAEKRSGSDGNLATAMEEVIEMVGLSNGAAAKARAVLRDLIEAEKRLHPAGFSRHTVASADTIFDILGPLLIMEEAGLLGCPVYATPPALGGGTVPTGRGEVGGPAPAALEICARHRIPVSESSLAMELTTPTGAALLANLATVVDRFPAMVPTRIGYGAGTRENNGRPNLLRVVEGEIGDLVEERIVILETNLDDITGETVGYTFERLFAAGAVDVFVTPAIGKKHRPVQVLSVITDHARYLDLISIMMDETGTLGVRVREEPRLVADRSREAVEVAVAGQIFQVRVKTSHVGERVVAVKPEYEDMKEIALALGMPFRAVADEVHRQIPGICRD</sequence>
<name>A0A8A3S527_9EURY</name>
<dbReference type="PANTHER" id="PTHR36566">
    <property type="entry name" value="NICKEL INSERTION PROTEIN-RELATED"/>
    <property type="match status" value="1"/>
</dbReference>
<keyword evidence="3" id="KW-1185">Reference proteome</keyword>
<evidence type="ECO:0000256" key="1">
    <source>
        <dbReference type="ARBA" id="ARBA00022596"/>
    </source>
</evidence>